<name>A0A318XID6_9FIRM</name>
<evidence type="ECO:0000313" key="5">
    <source>
        <dbReference type="Proteomes" id="UP000248132"/>
    </source>
</evidence>
<dbReference type="GO" id="GO:0004190">
    <property type="term" value="F:aspartic-type endopeptidase activity"/>
    <property type="evidence" value="ECO:0007669"/>
    <property type="project" value="InterPro"/>
</dbReference>
<dbReference type="RefSeq" id="WP_110462813.1">
    <property type="nucleotide sequence ID" value="NZ_QKMR01000017.1"/>
</dbReference>
<feature type="transmembrane region" description="Helical" evidence="2">
    <location>
        <begin position="78"/>
        <end position="109"/>
    </location>
</feature>
<dbReference type="InterPro" id="IPR050882">
    <property type="entry name" value="Prepilin_peptidase/N-MTase"/>
</dbReference>
<dbReference type="EMBL" id="QKMR01000017">
    <property type="protein sequence ID" value="PYG86794.1"/>
    <property type="molecule type" value="Genomic_DNA"/>
</dbReference>
<keyword evidence="4" id="KW-0808">Transferase</keyword>
<dbReference type="PANTHER" id="PTHR30487:SF0">
    <property type="entry name" value="PREPILIN LEADER PEPTIDASE_N-METHYLTRANSFERASE-RELATED"/>
    <property type="match status" value="1"/>
</dbReference>
<dbReference type="PANTHER" id="PTHR30487">
    <property type="entry name" value="TYPE 4 PREPILIN-LIKE PROTEINS LEADER PEPTIDE-PROCESSING ENZYME"/>
    <property type="match status" value="1"/>
</dbReference>
<dbReference type="GO" id="GO:0006465">
    <property type="term" value="P:signal peptide processing"/>
    <property type="evidence" value="ECO:0007669"/>
    <property type="project" value="TreeGrafter"/>
</dbReference>
<evidence type="ECO:0000259" key="3">
    <source>
        <dbReference type="Pfam" id="PF01478"/>
    </source>
</evidence>
<keyword evidence="2" id="KW-0472">Membrane</keyword>
<gene>
    <name evidence="4" type="ORF">LY28_02821</name>
</gene>
<feature type="transmembrane region" description="Helical" evidence="2">
    <location>
        <begin position="130"/>
        <end position="150"/>
    </location>
</feature>
<dbReference type="GO" id="GO:0005886">
    <property type="term" value="C:plasma membrane"/>
    <property type="evidence" value="ECO:0007669"/>
    <property type="project" value="TreeGrafter"/>
</dbReference>
<dbReference type="Gene3D" id="1.20.120.1220">
    <property type="match status" value="1"/>
</dbReference>
<dbReference type="AlphaFoldDB" id="A0A318XID6"/>
<dbReference type="GO" id="GO:0032259">
    <property type="term" value="P:methylation"/>
    <property type="evidence" value="ECO:0007669"/>
    <property type="project" value="UniProtKB-KW"/>
</dbReference>
<evidence type="ECO:0000313" key="4">
    <source>
        <dbReference type="EMBL" id="PYG86794.1"/>
    </source>
</evidence>
<keyword evidence="2" id="KW-1133">Transmembrane helix</keyword>
<evidence type="ECO:0000256" key="1">
    <source>
        <dbReference type="ARBA" id="ARBA00005801"/>
    </source>
</evidence>
<keyword evidence="4" id="KW-0489">Methyltransferase</keyword>
<comment type="caution">
    <text evidence="4">The sequence shown here is derived from an EMBL/GenBank/DDBJ whole genome shotgun (WGS) entry which is preliminary data.</text>
</comment>
<keyword evidence="2" id="KW-0812">Transmembrane</keyword>
<dbReference type="Proteomes" id="UP000248132">
    <property type="component" value="Unassembled WGS sequence"/>
</dbReference>
<accession>A0A318XID6</accession>
<sequence>MQVNSIVQAVLFFCLMVCAACIDIRKREIPPPIWISVALVSVLDFKPVHILGIIAAFPLLIIATWIAPNRLGGGDVKFVAAAGLVLGLQVTNYGVIIGLTLQVLIFIAYAPLKKMKEKEVKNCSMPLAPCLALGFCAVYLMKLGGIIHGFI</sequence>
<feature type="transmembrane region" description="Helical" evidence="2">
    <location>
        <begin position="6"/>
        <end position="24"/>
    </location>
</feature>
<protein>
    <submittedName>
        <fullName evidence="4">Leader peptidase (Prepilin peptidase)/N-methyltransferase</fullName>
    </submittedName>
</protein>
<proteinExistence type="inferred from homology"/>
<dbReference type="InterPro" id="IPR000045">
    <property type="entry name" value="Prepilin_IV_endopep_pep"/>
</dbReference>
<comment type="similarity">
    <text evidence="1">Belongs to the peptidase A24 family.</text>
</comment>
<keyword evidence="5" id="KW-1185">Reference proteome</keyword>
<evidence type="ECO:0000256" key="2">
    <source>
        <dbReference type="SAM" id="Phobius"/>
    </source>
</evidence>
<organism evidence="4 5">
    <name type="scientific">Ruminiclostridium sufflavum DSM 19573</name>
    <dbReference type="NCBI Taxonomy" id="1121337"/>
    <lineage>
        <taxon>Bacteria</taxon>
        <taxon>Bacillati</taxon>
        <taxon>Bacillota</taxon>
        <taxon>Clostridia</taxon>
        <taxon>Eubacteriales</taxon>
        <taxon>Oscillospiraceae</taxon>
        <taxon>Ruminiclostridium</taxon>
    </lineage>
</organism>
<dbReference type="GO" id="GO:0008168">
    <property type="term" value="F:methyltransferase activity"/>
    <property type="evidence" value="ECO:0007669"/>
    <property type="project" value="UniProtKB-KW"/>
</dbReference>
<reference evidence="4 5" key="1">
    <citation type="submission" date="2018-06" db="EMBL/GenBank/DDBJ databases">
        <title>Genomic Encyclopedia of Type Strains, Phase I: the one thousand microbial genomes (KMG-I) project.</title>
        <authorList>
            <person name="Kyrpides N."/>
        </authorList>
    </citation>
    <scope>NUCLEOTIDE SEQUENCE [LARGE SCALE GENOMIC DNA]</scope>
    <source>
        <strain evidence="4 5">DSM 19573</strain>
    </source>
</reference>
<dbReference type="OrthoDB" id="9789291at2"/>
<feature type="domain" description="Prepilin type IV endopeptidase peptidase" evidence="3">
    <location>
        <begin position="11"/>
        <end position="105"/>
    </location>
</feature>
<feature type="transmembrane region" description="Helical" evidence="2">
    <location>
        <begin position="45"/>
        <end position="66"/>
    </location>
</feature>
<dbReference type="Pfam" id="PF01478">
    <property type="entry name" value="Peptidase_A24"/>
    <property type="match status" value="1"/>
</dbReference>